<evidence type="ECO:0008006" key="3">
    <source>
        <dbReference type="Google" id="ProtNLM"/>
    </source>
</evidence>
<gene>
    <name evidence="1" type="ORF">FHP25_39995</name>
</gene>
<comment type="caution">
    <text evidence="1">The sequence shown here is derived from an EMBL/GenBank/DDBJ whole genome shotgun (WGS) entry which is preliminary data.</text>
</comment>
<sequence length="180" mass="20180">MTTPMPAFLDALHAAGPSPDRGGSMDLYGWLIGSWALDVTRFRDDGSSWRRPGEWHFGWVLEGRAIQDVWIVPPRGPGRHGDAAANGNSFGSTLRVYDPRIDAWHIQWTDPVLQAYLTMVGRKEGDDIVQLGTMPDGQRMRWSFSRITPDSFVWRAELSADGGVTWRLSVEFHARRIGSA</sequence>
<protein>
    <recommendedName>
        <fullName evidence="3">DUF1579 domain-containing protein</fullName>
    </recommendedName>
</protein>
<organism evidence="1 2">
    <name type="scientific">Vineibacter terrae</name>
    <dbReference type="NCBI Taxonomy" id="2586908"/>
    <lineage>
        <taxon>Bacteria</taxon>
        <taxon>Pseudomonadati</taxon>
        <taxon>Pseudomonadota</taxon>
        <taxon>Alphaproteobacteria</taxon>
        <taxon>Hyphomicrobiales</taxon>
        <taxon>Vineibacter</taxon>
    </lineage>
</organism>
<dbReference type="OrthoDB" id="9814791at2"/>
<dbReference type="AlphaFoldDB" id="A0A5C8P882"/>
<dbReference type="EMBL" id="VDUZ01000095">
    <property type="protein sequence ID" value="TXL69215.1"/>
    <property type="molecule type" value="Genomic_DNA"/>
</dbReference>
<dbReference type="RefSeq" id="WP_147852618.1">
    <property type="nucleotide sequence ID" value="NZ_VDUZ01000095.1"/>
</dbReference>
<keyword evidence="2" id="KW-1185">Reference proteome</keyword>
<evidence type="ECO:0000313" key="1">
    <source>
        <dbReference type="EMBL" id="TXL69215.1"/>
    </source>
</evidence>
<accession>A0A5C8P882</accession>
<name>A0A5C8P882_9HYPH</name>
<evidence type="ECO:0000313" key="2">
    <source>
        <dbReference type="Proteomes" id="UP000321638"/>
    </source>
</evidence>
<proteinExistence type="predicted"/>
<dbReference type="Proteomes" id="UP000321638">
    <property type="component" value="Unassembled WGS sequence"/>
</dbReference>
<reference evidence="1 2" key="1">
    <citation type="submission" date="2019-06" db="EMBL/GenBank/DDBJ databases">
        <title>New taxonomy in bacterial strain CC-CFT640, isolated from vineyard.</title>
        <authorList>
            <person name="Lin S.-Y."/>
            <person name="Tsai C.-F."/>
            <person name="Young C.-C."/>
        </authorList>
    </citation>
    <scope>NUCLEOTIDE SEQUENCE [LARGE SCALE GENOMIC DNA]</scope>
    <source>
        <strain evidence="1 2">CC-CFT640</strain>
    </source>
</reference>